<dbReference type="FunFam" id="3.40.50.1970:FF:000001">
    <property type="entry name" value="3-dehydroquinate synthase"/>
    <property type="match status" value="1"/>
</dbReference>
<dbReference type="EMBL" id="CP019948">
    <property type="protein sequence ID" value="ARN81396.1"/>
    <property type="molecule type" value="Genomic_DNA"/>
</dbReference>
<feature type="binding site" evidence="20">
    <location>
        <begin position="37"/>
        <end position="42"/>
    </location>
    <ligand>
        <name>ATP</name>
        <dbReference type="ChEBI" id="CHEBI:30616"/>
    </ligand>
</feature>
<evidence type="ECO:0000256" key="2">
    <source>
        <dbReference type="ARBA" id="ARBA00001911"/>
    </source>
</evidence>
<evidence type="ECO:0000256" key="1">
    <source>
        <dbReference type="ARBA" id="ARBA00001393"/>
    </source>
</evidence>
<feature type="binding site" evidence="20">
    <location>
        <position position="143"/>
    </location>
    <ligand>
        <name>ATP</name>
        <dbReference type="ChEBI" id="CHEBI:30616"/>
    </ligand>
</feature>
<dbReference type="HAMAP" id="MF_00110">
    <property type="entry name" value="DHQ_synthase"/>
    <property type="match status" value="1"/>
</dbReference>
<dbReference type="STRING" id="655015.B1812_10260"/>
<dbReference type="GO" id="GO:0008652">
    <property type="term" value="P:amino acid biosynthetic process"/>
    <property type="evidence" value="ECO:0007669"/>
    <property type="project" value="UniProtKB-KW"/>
</dbReference>
<feature type="binding site" evidence="21">
    <location>
        <position position="491"/>
    </location>
    <ligand>
        <name>Zn(2+)</name>
        <dbReference type="ChEBI" id="CHEBI:29105"/>
    </ligand>
</feature>
<dbReference type="InterPro" id="IPR016037">
    <property type="entry name" value="DHQ_synth_AroB"/>
</dbReference>
<evidence type="ECO:0000256" key="15">
    <source>
        <dbReference type="ARBA" id="ARBA00023141"/>
    </source>
</evidence>
<dbReference type="SUPFAM" id="SSF52540">
    <property type="entry name" value="P-loop containing nucleoside triphosphate hydrolases"/>
    <property type="match status" value="1"/>
</dbReference>
<dbReference type="OrthoDB" id="9806583at2"/>
<feature type="binding site" evidence="21">
    <location>
        <position position="410"/>
    </location>
    <ligand>
        <name>Zn(2+)</name>
        <dbReference type="ChEBI" id="CHEBI:29105"/>
    </ligand>
</feature>
<comment type="function">
    <text evidence="3 21">Catalyzes the conversion of 3-deoxy-D-arabino-heptulosonate 7-phosphate (DAHP) to dehydroquinate (DHQ).</text>
</comment>
<comment type="catalytic activity">
    <reaction evidence="1 21">
        <text>7-phospho-2-dehydro-3-deoxy-D-arabino-heptonate = 3-dehydroquinate + phosphate</text>
        <dbReference type="Rhea" id="RHEA:21968"/>
        <dbReference type="ChEBI" id="CHEBI:32364"/>
        <dbReference type="ChEBI" id="CHEBI:43474"/>
        <dbReference type="ChEBI" id="CHEBI:58394"/>
        <dbReference type="EC" id="4.2.3.4"/>
    </reaction>
</comment>
<comment type="subunit">
    <text evidence="20">Monomer.</text>
</comment>
<comment type="caution">
    <text evidence="21">Lacks conserved residue(s) required for the propagation of feature annotation.</text>
</comment>
<feature type="binding site" evidence="21">
    <location>
        <position position="472"/>
    </location>
    <ligand>
        <name>Zn(2+)</name>
        <dbReference type="ChEBI" id="CHEBI:29105"/>
    </ligand>
</feature>
<comment type="pathway">
    <text evidence="4 21">Metabolic intermediate biosynthesis; chorismate biosynthesis; chorismate from D-erythrose 4-phosphate and phosphoenolpyruvate: step 2/7.</text>
</comment>
<dbReference type="KEGG" id="mbry:B1812_10260"/>
<dbReference type="InterPro" id="IPR031322">
    <property type="entry name" value="Shikimate/glucono_kinase"/>
</dbReference>
<dbReference type="PROSITE" id="PS01128">
    <property type="entry name" value="SHIKIMATE_KINASE"/>
    <property type="match status" value="1"/>
</dbReference>
<evidence type="ECO:0000256" key="20">
    <source>
        <dbReference type="HAMAP-Rule" id="MF_00109"/>
    </source>
</evidence>
<evidence type="ECO:0000256" key="7">
    <source>
        <dbReference type="ARBA" id="ARBA00022490"/>
    </source>
</evidence>
<evidence type="ECO:0000256" key="16">
    <source>
        <dbReference type="ARBA" id="ARBA00023239"/>
    </source>
</evidence>
<keyword evidence="13 20" id="KW-0067">ATP-binding</keyword>
<dbReference type="InterPro" id="IPR023000">
    <property type="entry name" value="Shikimate_kinase_CS"/>
</dbReference>
<keyword evidence="16 21" id="KW-0456">Lyase</keyword>
<dbReference type="NCBIfam" id="TIGR01357">
    <property type="entry name" value="aroB"/>
    <property type="match status" value="1"/>
</dbReference>
<dbReference type="EC" id="4.2.3.4" evidence="21"/>
<evidence type="ECO:0000313" key="25">
    <source>
        <dbReference type="Proteomes" id="UP000193978"/>
    </source>
</evidence>
<comment type="cofactor">
    <cofactor evidence="2 21">
        <name>NAD(+)</name>
        <dbReference type="ChEBI" id="CHEBI:57540"/>
    </cofactor>
</comment>
<dbReference type="CDD" id="cd00464">
    <property type="entry name" value="SK"/>
    <property type="match status" value="1"/>
</dbReference>
<dbReference type="AlphaFoldDB" id="A0A1W6MV54"/>
<keyword evidence="21" id="KW-0862">Zinc</keyword>
<dbReference type="Proteomes" id="UP000193978">
    <property type="component" value="Chromosome"/>
</dbReference>
<evidence type="ECO:0000256" key="17">
    <source>
        <dbReference type="ARBA" id="ARBA00023268"/>
    </source>
</evidence>
<evidence type="ECO:0000259" key="22">
    <source>
        <dbReference type="Pfam" id="PF01761"/>
    </source>
</evidence>
<protein>
    <recommendedName>
        <fullName evidence="20 21">Multifunctional fusion protein</fullName>
    </recommendedName>
    <domain>
        <recommendedName>
            <fullName evidence="20">Shikimate kinase</fullName>
            <shortName evidence="20">SK</shortName>
            <ecNumber evidence="20">2.7.1.71</ecNumber>
        </recommendedName>
    </domain>
    <domain>
        <recommendedName>
            <fullName evidence="21">3-dehydroquinate synthase</fullName>
            <shortName evidence="21">DHQS</shortName>
            <ecNumber evidence="21">4.2.3.4</ecNumber>
        </recommendedName>
    </domain>
</protein>
<gene>
    <name evidence="21" type="primary">aroB</name>
    <name evidence="20" type="synonym">aroK</name>
    <name evidence="24" type="ORF">B1812_10260</name>
</gene>
<feature type="binding site" evidence="20">
    <location>
        <position position="162"/>
    </location>
    <ligand>
        <name>substrate</name>
    </ligand>
</feature>
<evidence type="ECO:0000256" key="21">
    <source>
        <dbReference type="HAMAP-Rule" id="MF_00110"/>
    </source>
</evidence>
<evidence type="ECO:0000256" key="19">
    <source>
        <dbReference type="ARBA" id="ARBA00048567"/>
    </source>
</evidence>
<feature type="binding site" evidence="21">
    <location>
        <begin position="331"/>
        <end position="335"/>
    </location>
    <ligand>
        <name>NAD(+)</name>
        <dbReference type="ChEBI" id="CHEBI:57540"/>
    </ligand>
</feature>
<dbReference type="GO" id="GO:0005737">
    <property type="term" value="C:cytoplasm"/>
    <property type="evidence" value="ECO:0007669"/>
    <property type="project" value="UniProtKB-SubCell"/>
</dbReference>
<evidence type="ECO:0000256" key="11">
    <source>
        <dbReference type="ARBA" id="ARBA00022741"/>
    </source>
</evidence>
<evidence type="ECO:0000256" key="12">
    <source>
        <dbReference type="ARBA" id="ARBA00022777"/>
    </source>
</evidence>
<comment type="subcellular location">
    <subcellularLocation>
        <location evidence="21">Cytoplasm</location>
    </subcellularLocation>
</comment>
<dbReference type="GO" id="GO:0003856">
    <property type="term" value="F:3-dehydroquinate synthase activity"/>
    <property type="evidence" value="ECO:0007669"/>
    <property type="project" value="UniProtKB-UniRule"/>
</dbReference>
<organism evidence="24 25">
    <name type="scientific">Methylocystis bryophila</name>
    <dbReference type="NCBI Taxonomy" id="655015"/>
    <lineage>
        <taxon>Bacteria</taxon>
        <taxon>Pseudomonadati</taxon>
        <taxon>Pseudomonadota</taxon>
        <taxon>Alphaproteobacteria</taxon>
        <taxon>Hyphomicrobiales</taxon>
        <taxon>Methylocystaceae</taxon>
        <taxon>Methylocystis</taxon>
    </lineage>
</organism>
<feature type="binding site" evidence="20">
    <location>
        <position position="59"/>
    </location>
    <ligand>
        <name>substrate</name>
    </ligand>
</feature>
<keyword evidence="12 20" id="KW-0418">Kinase</keyword>
<dbReference type="GO" id="GO:0004765">
    <property type="term" value="F:shikimate kinase activity"/>
    <property type="evidence" value="ECO:0007669"/>
    <property type="project" value="UniProtKB-UniRule"/>
</dbReference>
<keyword evidence="11 21" id="KW-0547">Nucleotide-binding</keyword>
<dbReference type="InterPro" id="IPR050071">
    <property type="entry name" value="Dehydroquinate_synthase"/>
</dbReference>
<comment type="similarity">
    <text evidence="20">Belongs to the shikimate kinase family.</text>
</comment>
<keyword evidence="17" id="KW-0511">Multifunctional enzyme</keyword>
<dbReference type="GO" id="GO:0009073">
    <property type="term" value="P:aromatic amino acid family biosynthetic process"/>
    <property type="evidence" value="ECO:0007669"/>
    <property type="project" value="UniProtKB-KW"/>
</dbReference>
<keyword evidence="14 21" id="KW-0520">NAD</keyword>
<feature type="binding site" evidence="20">
    <location>
        <position position="83"/>
    </location>
    <ligand>
        <name>substrate</name>
    </ligand>
</feature>
<accession>A0A1W6MV54</accession>
<evidence type="ECO:0000256" key="14">
    <source>
        <dbReference type="ARBA" id="ARBA00023027"/>
    </source>
</evidence>
<comment type="catalytic activity">
    <reaction evidence="19 20">
        <text>shikimate + ATP = 3-phosphoshikimate + ADP + H(+)</text>
        <dbReference type="Rhea" id="RHEA:13121"/>
        <dbReference type="ChEBI" id="CHEBI:15378"/>
        <dbReference type="ChEBI" id="CHEBI:30616"/>
        <dbReference type="ChEBI" id="CHEBI:36208"/>
        <dbReference type="ChEBI" id="CHEBI:145989"/>
        <dbReference type="ChEBI" id="CHEBI:456216"/>
        <dbReference type="EC" id="2.7.1.71"/>
    </reaction>
</comment>
<dbReference type="Gene3D" id="3.40.50.300">
    <property type="entry name" value="P-loop containing nucleotide triphosphate hydrolases"/>
    <property type="match status" value="1"/>
</dbReference>
<evidence type="ECO:0000256" key="4">
    <source>
        <dbReference type="ARBA" id="ARBA00004661"/>
    </source>
</evidence>
<dbReference type="Pfam" id="PF24621">
    <property type="entry name" value="DHQS_C"/>
    <property type="match status" value="1"/>
</dbReference>
<evidence type="ECO:0000256" key="8">
    <source>
        <dbReference type="ARBA" id="ARBA00022605"/>
    </source>
</evidence>
<feature type="binding site" evidence="20">
    <location>
        <position position="105"/>
    </location>
    <ligand>
        <name>substrate</name>
    </ligand>
</feature>
<feature type="binding site" evidence="20">
    <location>
        <position position="41"/>
    </location>
    <ligand>
        <name>Mg(2+)</name>
        <dbReference type="ChEBI" id="CHEBI:18420"/>
    </ligand>
</feature>
<dbReference type="GO" id="GO:0000287">
    <property type="term" value="F:magnesium ion binding"/>
    <property type="evidence" value="ECO:0007669"/>
    <property type="project" value="UniProtKB-UniRule"/>
</dbReference>
<feature type="binding site" evidence="21">
    <location>
        <begin position="395"/>
        <end position="398"/>
    </location>
    <ligand>
        <name>NAD(+)</name>
        <dbReference type="ChEBI" id="CHEBI:57540"/>
    </ligand>
</feature>
<evidence type="ECO:0000313" key="24">
    <source>
        <dbReference type="EMBL" id="ARN81396.1"/>
    </source>
</evidence>
<evidence type="ECO:0000256" key="5">
    <source>
        <dbReference type="ARBA" id="ARBA00004842"/>
    </source>
</evidence>
<dbReference type="GO" id="GO:0005524">
    <property type="term" value="F:ATP binding"/>
    <property type="evidence" value="ECO:0007669"/>
    <property type="project" value="UniProtKB-UniRule"/>
</dbReference>
<dbReference type="Gene3D" id="1.20.1090.10">
    <property type="entry name" value="Dehydroquinate synthase-like - alpha domain"/>
    <property type="match status" value="1"/>
</dbReference>
<feature type="binding site" evidence="21">
    <location>
        <position position="368"/>
    </location>
    <ligand>
        <name>NAD(+)</name>
        <dbReference type="ChEBI" id="CHEBI:57540"/>
    </ligand>
</feature>
<feature type="binding site" evidence="21">
    <location>
        <position position="377"/>
    </location>
    <ligand>
        <name>NAD(+)</name>
        <dbReference type="ChEBI" id="CHEBI:57540"/>
    </ligand>
</feature>
<keyword evidence="15 21" id="KW-0057">Aromatic amino acid biosynthesis</keyword>
<keyword evidence="20" id="KW-0460">Magnesium</keyword>
<dbReference type="PANTHER" id="PTHR43622">
    <property type="entry name" value="3-DEHYDROQUINATE SYNTHASE"/>
    <property type="match status" value="1"/>
</dbReference>
<dbReference type="InterPro" id="IPR030960">
    <property type="entry name" value="DHQS/DOIS_N"/>
</dbReference>
<comment type="similarity">
    <text evidence="6 21">Belongs to the sugar phosphate cyclases superfamily. Dehydroquinate synthase family.</text>
</comment>
<sequence>MTTSPCAETTIAPADPRPAAIRALLEDNCIVLIGMMGSGKSSIGQKLAQRLGLKFIDADVEIATAAGMSIPEIFAKFGEGYFRDGERRVLYRLLNGGPMVLATGGGAFLDPRTRRRIAERGVSIWFDADHDTLLRRVRRKSDRPLLQTEDPSATLRRLMDERNPVYATADLKVVSHDVPHEAMVEQTLALLAERLPTLACGAKRPFEDLPTSMNQFAPRRDEPLHRETVRVQLGPRSYEILIGSGLLSEAGERIAKLAPGAACAIVTDSHVAPLYLSPLQASLEASGLRSAAIVVEAGEGSKSLSVFGRVLEEALAAKIERRDVVIALGGGVVGDLAGFVSASLRRGCRFVQIPTTLLAQVDSSVGGKTGINSPQGKNLIGAFHQPSLVLADIDTLETLPEREFRAGYAEVVKYGLIRDRRFFEWLEADGEAVFCGKPEQICAIAVSCEMKACIVGNDETEQGERALLNLGHTFGHALERLMGYNSQRLVHGEAVAIGLAQAYRFSHRLGLCNSQDATRVERHLERVGLPTRISDIPDFGSDAEAVLEAMRQDKKVERGALTFVLAREIGGAFVAKNVDAREVLAFLKSEM</sequence>
<dbReference type="InterPro" id="IPR027417">
    <property type="entry name" value="P-loop_NTPase"/>
</dbReference>
<dbReference type="Pfam" id="PF01202">
    <property type="entry name" value="SKI"/>
    <property type="match status" value="1"/>
</dbReference>
<dbReference type="PRINTS" id="PR01100">
    <property type="entry name" value="SHIKIMTKNASE"/>
</dbReference>
<evidence type="ECO:0000256" key="18">
    <source>
        <dbReference type="ARBA" id="ARBA00023285"/>
    </source>
</evidence>
<dbReference type="InterPro" id="IPR056179">
    <property type="entry name" value="DHQS_C"/>
</dbReference>
<feature type="binding site" evidence="21">
    <location>
        <begin position="355"/>
        <end position="356"/>
    </location>
    <ligand>
        <name>NAD(+)</name>
        <dbReference type="ChEBI" id="CHEBI:57540"/>
    </ligand>
</feature>
<evidence type="ECO:0000256" key="13">
    <source>
        <dbReference type="ARBA" id="ARBA00022840"/>
    </source>
</evidence>
<evidence type="ECO:0000259" key="23">
    <source>
        <dbReference type="Pfam" id="PF24621"/>
    </source>
</evidence>
<dbReference type="EC" id="2.7.1.71" evidence="20"/>
<comment type="cofactor">
    <cofactor evidence="20">
        <name>Mg(2+)</name>
        <dbReference type="ChEBI" id="CHEBI:18420"/>
    </cofactor>
    <text evidence="20">Binds 1 Mg(2+) ion per subunit.</text>
</comment>
<keyword evidence="9 20" id="KW-0808">Transferase</keyword>
<proteinExistence type="inferred from homology"/>
<dbReference type="GO" id="GO:0009423">
    <property type="term" value="P:chorismate biosynthetic process"/>
    <property type="evidence" value="ECO:0007669"/>
    <property type="project" value="UniProtKB-UniRule"/>
</dbReference>
<dbReference type="InterPro" id="IPR000623">
    <property type="entry name" value="Shikimate_kinase/TSH1"/>
</dbReference>
<evidence type="ECO:0000256" key="9">
    <source>
        <dbReference type="ARBA" id="ARBA00022679"/>
    </source>
</evidence>
<dbReference type="PANTHER" id="PTHR43622:SF7">
    <property type="entry name" value="3-DEHYDROQUINATE SYNTHASE, CHLOROPLASTIC"/>
    <property type="match status" value="1"/>
</dbReference>
<name>A0A1W6MV54_9HYPH</name>
<dbReference type="NCBIfam" id="NF010552">
    <property type="entry name" value="PRK13946.1"/>
    <property type="match status" value="1"/>
</dbReference>
<keyword evidence="25" id="KW-1185">Reference proteome</keyword>
<dbReference type="SUPFAM" id="SSF56796">
    <property type="entry name" value="Dehydroquinate synthase-like"/>
    <property type="match status" value="1"/>
</dbReference>
<dbReference type="UniPathway" id="UPA00053">
    <property type="reaction ID" value="UER00085"/>
</dbReference>
<comment type="pathway">
    <text evidence="5 20">Metabolic intermediate biosynthesis; chorismate biosynthesis; chorismate from D-erythrose 4-phosphate and phosphoenolpyruvate: step 5/7.</text>
</comment>
<keyword evidence="8 21" id="KW-0028">Amino-acid biosynthesis</keyword>
<evidence type="ECO:0000256" key="6">
    <source>
        <dbReference type="ARBA" id="ARBA00005412"/>
    </source>
</evidence>
<dbReference type="Gene3D" id="3.40.50.1970">
    <property type="match status" value="1"/>
</dbReference>
<evidence type="ECO:0000256" key="10">
    <source>
        <dbReference type="ARBA" id="ARBA00022723"/>
    </source>
</evidence>
<dbReference type="HAMAP" id="MF_00109">
    <property type="entry name" value="Shikimate_kinase"/>
    <property type="match status" value="1"/>
</dbReference>
<dbReference type="Pfam" id="PF01761">
    <property type="entry name" value="DHQ_synthase"/>
    <property type="match status" value="1"/>
</dbReference>
<dbReference type="CDD" id="cd08195">
    <property type="entry name" value="DHQS"/>
    <property type="match status" value="1"/>
</dbReference>
<feature type="domain" description="3-dehydroquinate synthase N-terminal" evidence="22">
    <location>
        <begin position="293"/>
        <end position="405"/>
    </location>
</feature>
<keyword evidence="18 21" id="KW-0170">Cobalt</keyword>
<keyword evidence="7 21" id="KW-0963">Cytoplasm</keyword>
<evidence type="ECO:0000256" key="3">
    <source>
        <dbReference type="ARBA" id="ARBA00003485"/>
    </source>
</evidence>
<reference evidence="24 25" key="1">
    <citation type="submission" date="2017-02" db="EMBL/GenBank/DDBJ databases">
        <authorList>
            <person name="Peterson S.W."/>
        </authorList>
    </citation>
    <scope>NUCLEOTIDE SEQUENCE [LARGE SCALE GENOMIC DNA]</scope>
    <source>
        <strain evidence="24 25">S285</strain>
    </source>
</reference>
<comment type="cofactor">
    <cofactor evidence="21">
        <name>Co(2+)</name>
        <dbReference type="ChEBI" id="CHEBI:48828"/>
    </cofactor>
    <cofactor evidence="21">
        <name>Zn(2+)</name>
        <dbReference type="ChEBI" id="CHEBI:29105"/>
    </cofactor>
    <text evidence="21">Binds 1 divalent metal cation per subunit. Can use either Co(2+) or Zn(2+).</text>
</comment>
<comment type="function">
    <text evidence="20">Catalyzes the specific phosphorylation of the 3-hydroxyl group of shikimic acid using ATP as a cosubstrate.</text>
</comment>
<keyword evidence="10 21" id="KW-0479">Metal-binding</keyword>
<feature type="domain" description="3-dehydroquinate synthase C-terminal" evidence="23">
    <location>
        <begin position="407"/>
        <end position="556"/>
    </location>
</feature>
<dbReference type="RefSeq" id="WP_085771497.1">
    <property type="nucleotide sequence ID" value="NZ_AP027149.1"/>
</dbReference>